<dbReference type="EMBL" id="SMGR01000005">
    <property type="protein sequence ID" value="TCK99268.1"/>
    <property type="molecule type" value="Genomic_DNA"/>
</dbReference>
<dbReference type="Pfam" id="PF12228">
    <property type="entry name" value="DUF3604"/>
    <property type="match status" value="1"/>
</dbReference>
<accession>A0A4R1N7K5</accession>
<reference evidence="2 3" key="1">
    <citation type="submission" date="2019-03" db="EMBL/GenBank/DDBJ databases">
        <title>Genomic Encyclopedia of Archaeal and Bacterial Type Strains, Phase II (KMG-II): from individual species to whole genera.</title>
        <authorList>
            <person name="Goeker M."/>
        </authorList>
    </citation>
    <scope>NUCLEOTIDE SEQUENCE [LARGE SCALE GENOMIC DNA]</scope>
    <source>
        <strain evidence="2 3">DSM 26433</strain>
    </source>
</reference>
<proteinExistence type="predicted"/>
<feature type="chain" id="PRO_5020827522" evidence="1">
    <location>
        <begin position="21"/>
        <end position="640"/>
    </location>
</feature>
<feature type="signal peptide" evidence="1">
    <location>
        <begin position="1"/>
        <end position="20"/>
    </location>
</feature>
<name>A0A4R1N7K5_9RHOB</name>
<organism evidence="2 3">
    <name type="scientific">Shimia isoporae</name>
    <dbReference type="NCBI Taxonomy" id="647720"/>
    <lineage>
        <taxon>Bacteria</taxon>
        <taxon>Pseudomonadati</taxon>
        <taxon>Pseudomonadota</taxon>
        <taxon>Alphaproteobacteria</taxon>
        <taxon>Rhodobacterales</taxon>
        <taxon>Roseobacteraceae</taxon>
    </lineage>
</organism>
<keyword evidence="3" id="KW-1185">Reference proteome</keyword>
<sequence>MKRLSALLLCSSILATPVWADGGAADPEQFETLYPGKTYSPYAKRSFPSNVFWGDTHVHTGMSLDAGLFGNTLGPEDAWKLAKGEEIISSTGLPVKLGRPLDWMVLTDHTDLMGFAIDLQNGAPNVLAEEKGREWYAGFLEGGAAAGVAAVDLITSFTQGTLPESFLTSYSTGAQAYDRVWERIVDAAEDANEPGHFTAFIGFEWTSVPKGFNLHRNVMLRDGANSALQVSPPVTQAPFGDTDPFYLWQWLEDYEERTGGTAMAFAHNGNLSNGWMFPTEDTYHGGKVDEEYVKLRAKWEPHYEITQIKGDGEAHPYLSPDDEFADYENWDVGNLDITELKTDDMLSREYAREALKQGLLLEQKLGVNPYKFGIGAATDSHTALATAEEENFFGKSTSVEPSATRMNHPFVKSDLGEIEGYRLLASGYTGVWAKNNTRREIFDAMKRKETYATTGPRMTVRFFGGWEFEDDDLRSRAPAFIGYEKGAPMGGDLGAQTSDAPNFMIIALRDPIGANLDRVQVVKGWLEADGTLQEKVYDVAWSGDREPDANGKVPAVGNTVDLEAATWTNTIGASELTAIWTDPDFDPAERAFYYVRVLEIPTPRWVVYDKVRLGAEIPEGAELIGQERAYTSPIWYTPEG</sequence>
<dbReference type="Proteomes" id="UP000295673">
    <property type="component" value="Unassembled WGS sequence"/>
</dbReference>
<dbReference type="SUPFAM" id="SSF89550">
    <property type="entry name" value="PHP domain-like"/>
    <property type="match status" value="1"/>
</dbReference>
<evidence type="ECO:0000313" key="3">
    <source>
        <dbReference type="Proteomes" id="UP000295673"/>
    </source>
</evidence>
<dbReference type="Gene3D" id="3.20.20.140">
    <property type="entry name" value="Metal-dependent hydrolases"/>
    <property type="match status" value="1"/>
</dbReference>
<protein>
    <submittedName>
        <fullName evidence="2">Uncharacterized protein DUF3604</fullName>
    </submittedName>
</protein>
<gene>
    <name evidence="2" type="ORF">BXY66_3769</name>
</gene>
<dbReference type="InterPro" id="IPR022028">
    <property type="entry name" value="DUF3604"/>
</dbReference>
<dbReference type="OrthoDB" id="543560at2"/>
<dbReference type="RefSeq" id="WP_132861893.1">
    <property type="nucleotide sequence ID" value="NZ_SMGR01000005.1"/>
</dbReference>
<evidence type="ECO:0000256" key="1">
    <source>
        <dbReference type="SAM" id="SignalP"/>
    </source>
</evidence>
<dbReference type="AlphaFoldDB" id="A0A4R1N7K5"/>
<keyword evidence="1" id="KW-0732">Signal</keyword>
<dbReference type="InterPro" id="IPR016195">
    <property type="entry name" value="Pol/histidinol_Pase-like"/>
</dbReference>
<evidence type="ECO:0000313" key="2">
    <source>
        <dbReference type="EMBL" id="TCK99268.1"/>
    </source>
</evidence>
<comment type="caution">
    <text evidence="2">The sequence shown here is derived from an EMBL/GenBank/DDBJ whole genome shotgun (WGS) entry which is preliminary data.</text>
</comment>